<dbReference type="Proteomes" id="UP000324091">
    <property type="component" value="Chromosome 1"/>
</dbReference>
<sequence>MLISNDFAFWLRCETATAKVFGSQLRLVDQPRSRCSEMVGAVRCEGLLDSVIGEGQATPDEVHEGRSHLTFGEIWLEGPDGEDTVIMFFRRGQKSSLQSPSHHLLGASSQLLQPVSTMIKVLNNFFSCDTAFAFILCLSTKADPVVNHTERVRSSAIREELRVEPLLLRVERSQMRWLGHLVRMPPGRLPGEVFWACPSGRRPPGRPRTRWRDYVSRLVWERLGIPPDELEEEAGEREVWASLLRLLPPRPDPG</sequence>
<evidence type="ECO:0000313" key="2">
    <source>
        <dbReference type="Proteomes" id="UP000324091"/>
    </source>
</evidence>
<dbReference type="AlphaFoldDB" id="A0A5C6PNN7"/>
<comment type="caution">
    <text evidence="1">The sequence shown here is derived from an EMBL/GenBank/DDBJ whole genome shotgun (WGS) entry which is preliminary data.</text>
</comment>
<protein>
    <submittedName>
        <fullName evidence="1">Uncharacterized protein</fullName>
    </submittedName>
</protein>
<proteinExistence type="predicted"/>
<organism evidence="1 2">
    <name type="scientific">Takifugu flavidus</name>
    <name type="common">sansaifugu</name>
    <dbReference type="NCBI Taxonomy" id="433684"/>
    <lineage>
        <taxon>Eukaryota</taxon>
        <taxon>Metazoa</taxon>
        <taxon>Chordata</taxon>
        <taxon>Craniata</taxon>
        <taxon>Vertebrata</taxon>
        <taxon>Euteleostomi</taxon>
        <taxon>Actinopterygii</taxon>
        <taxon>Neopterygii</taxon>
        <taxon>Teleostei</taxon>
        <taxon>Neoteleostei</taxon>
        <taxon>Acanthomorphata</taxon>
        <taxon>Eupercaria</taxon>
        <taxon>Tetraodontiformes</taxon>
        <taxon>Tetradontoidea</taxon>
        <taxon>Tetraodontidae</taxon>
        <taxon>Takifugu</taxon>
    </lineage>
</organism>
<reference evidence="1 2" key="1">
    <citation type="submission" date="2019-04" db="EMBL/GenBank/DDBJ databases">
        <title>Chromosome genome assembly for Takifugu flavidus.</title>
        <authorList>
            <person name="Xiao S."/>
        </authorList>
    </citation>
    <scope>NUCLEOTIDE SEQUENCE [LARGE SCALE GENOMIC DNA]</scope>
    <source>
        <strain evidence="1">HTHZ2018</strain>
        <tissue evidence="1">Muscle</tissue>
    </source>
</reference>
<name>A0A5C6PNN7_9TELE</name>
<dbReference type="EMBL" id="RHFK02000001">
    <property type="protein sequence ID" value="TWW80569.1"/>
    <property type="molecule type" value="Genomic_DNA"/>
</dbReference>
<keyword evidence="2" id="KW-1185">Reference proteome</keyword>
<evidence type="ECO:0000313" key="1">
    <source>
        <dbReference type="EMBL" id="TWW80569.1"/>
    </source>
</evidence>
<gene>
    <name evidence="1" type="ORF">D4764_01G0003840</name>
</gene>
<accession>A0A5C6PNN7</accession>